<dbReference type="Pfam" id="PF00185">
    <property type="entry name" value="OTCace"/>
    <property type="match status" value="1"/>
</dbReference>
<dbReference type="KEGG" id="egd:GS424_016205"/>
<dbReference type="PANTHER" id="PTHR45753:SF3">
    <property type="entry name" value="ORNITHINE TRANSCARBAMYLASE, MITOCHONDRIAL"/>
    <property type="match status" value="1"/>
</dbReference>
<dbReference type="RefSeq" id="WP_160941458.1">
    <property type="nucleotide sequence ID" value="NZ_CP063310.1"/>
</dbReference>
<evidence type="ECO:0000259" key="4">
    <source>
        <dbReference type="Pfam" id="PF02729"/>
    </source>
</evidence>
<proteinExistence type="inferred from homology"/>
<dbReference type="AlphaFoldDB" id="A0A6L7IPL6"/>
<dbReference type="InterPro" id="IPR006130">
    <property type="entry name" value="Asp/Orn_carbamoylTrfase"/>
</dbReference>
<dbReference type="Proteomes" id="UP000478463">
    <property type="component" value="Chromosome"/>
</dbReference>
<dbReference type="InterPro" id="IPR002292">
    <property type="entry name" value="Orn/put_carbamltrans"/>
</dbReference>
<gene>
    <name evidence="5" type="ORF">GS424_016205</name>
</gene>
<evidence type="ECO:0000256" key="2">
    <source>
        <dbReference type="RuleBase" id="RU003634"/>
    </source>
</evidence>
<dbReference type="Pfam" id="PF02729">
    <property type="entry name" value="OTCace_N"/>
    <property type="match status" value="1"/>
</dbReference>
<evidence type="ECO:0000256" key="1">
    <source>
        <dbReference type="ARBA" id="ARBA00022679"/>
    </source>
</evidence>
<dbReference type="PRINTS" id="PR00102">
    <property type="entry name" value="OTCASE"/>
</dbReference>
<feature type="domain" description="Aspartate/ornithine carbamoyltransferase carbamoyl-P binding" evidence="4">
    <location>
        <begin position="5"/>
        <end position="145"/>
    </location>
</feature>
<dbReference type="PRINTS" id="PR00100">
    <property type="entry name" value="AOTCASE"/>
</dbReference>
<evidence type="ECO:0000313" key="5">
    <source>
        <dbReference type="EMBL" id="QOS68016.1"/>
    </source>
</evidence>
<dbReference type="SUPFAM" id="SSF53671">
    <property type="entry name" value="Aspartate/ornithine carbamoyltransferase"/>
    <property type="match status" value="1"/>
</dbReference>
<accession>A0A6L7IPL6</accession>
<dbReference type="InterPro" id="IPR006132">
    <property type="entry name" value="Asp/Orn_carbamoyltranf_P-bd"/>
</dbReference>
<reference evidence="5 6" key="1">
    <citation type="submission" date="2020-10" db="EMBL/GenBank/DDBJ databases">
        <title>Eggerthella sp. nov., isolated from human feces.</title>
        <authorList>
            <person name="Yajun G."/>
        </authorList>
    </citation>
    <scope>NUCLEOTIDE SEQUENCE [LARGE SCALE GENOMIC DNA]</scope>
    <source>
        <strain evidence="5 6">HF-1101</strain>
    </source>
</reference>
<dbReference type="GO" id="GO:0004585">
    <property type="term" value="F:ornithine carbamoyltransferase activity"/>
    <property type="evidence" value="ECO:0007669"/>
    <property type="project" value="TreeGrafter"/>
</dbReference>
<organism evidence="5 6">
    <name type="scientific">Eggerthella guodeyinii</name>
    <dbReference type="NCBI Taxonomy" id="2690837"/>
    <lineage>
        <taxon>Bacteria</taxon>
        <taxon>Bacillati</taxon>
        <taxon>Actinomycetota</taxon>
        <taxon>Coriobacteriia</taxon>
        <taxon>Eggerthellales</taxon>
        <taxon>Eggerthellaceae</taxon>
        <taxon>Eggerthella</taxon>
    </lineage>
</organism>
<keyword evidence="1 2" id="KW-0808">Transferase</keyword>
<dbReference type="InterPro" id="IPR036901">
    <property type="entry name" value="Asp/Orn_carbamoylTrfase_sf"/>
</dbReference>
<evidence type="ECO:0000259" key="3">
    <source>
        <dbReference type="Pfam" id="PF00185"/>
    </source>
</evidence>
<feature type="domain" description="Aspartate/ornithine carbamoyltransferase Asp/Orn-binding" evidence="3">
    <location>
        <begin position="178"/>
        <end position="320"/>
    </location>
</feature>
<comment type="similarity">
    <text evidence="2">Belongs to the aspartate/ornithine carbamoyltransferase superfamily.</text>
</comment>
<dbReference type="GO" id="GO:0042450">
    <property type="term" value="P:L-arginine biosynthetic process via ornithine"/>
    <property type="evidence" value="ECO:0007669"/>
    <property type="project" value="TreeGrafter"/>
</dbReference>
<sequence length="353" mass="39748">MAEVKHFLSFADYTQDEIMDLMDVTITLKEAYEKGIRPPLLKDMSLAMLFAMESTRTRVSFEAAMTQLGGHALFLNTKATHAGSHETWKETAAVLSSMCDGISARINDSSVLEALASNSTVPVINMLDSARHPSQVIADLLTVIERKPKDKSLKDVVFMYIGDCSSNEDSPYSCCVTLKAQEELFSKLGMTIVLCSPKEYSIGDDWRAHIEAQCAESGGKLIVTDDPYAYIDQVDFIYTGVTWYYDVRLPEELAKSTFYPKYSVNAELMSKAKPTAWVMHFLPGNRGWEITDDVWDGPQSALLPQAENRLHAEKGILAYLLYPHRTHPSKQMEDYYLGKLENMLTVREPNYAY</sequence>
<dbReference type="GO" id="GO:0019240">
    <property type="term" value="P:citrulline biosynthetic process"/>
    <property type="evidence" value="ECO:0007669"/>
    <property type="project" value="TreeGrafter"/>
</dbReference>
<dbReference type="Gene3D" id="3.40.50.1370">
    <property type="entry name" value="Aspartate/ornithine carbamoyltransferase"/>
    <property type="match status" value="2"/>
</dbReference>
<protein>
    <submittedName>
        <fullName evidence="5">Ornithine carbamoyltransferase</fullName>
    </submittedName>
</protein>
<dbReference type="EMBL" id="CP063310">
    <property type="protein sequence ID" value="QOS68016.1"/>
    <property type="molecule type" value="Genomic_DNA"/>
</dbReference>
<dbReference type="InterPro" id="IPR006131">
    <property type="entry name" value="Asp_carbamoyltransf_Asp/Orn-bd"/>
</dbReference>
<dbReference type="GO" id="GO:0016597">
    <property type="term" value="F:amino acid binding"/>
    <property type="evidence" value="ECO:0007669"/>
    <property type="project" value="InterPro"/>
</dbReference>
<evidence type="ECO:0000313" key="6">
    <source>
        <dbReference type="Proteomes" id="UP000478463"/>
    </source>
</evidence>
<name>A0A6L7IPL6_9ACTN</name>
<dbReference type="PANTHER" id="PTHR45753">
    <property type="entry name" value="ORNITHINE CARBAMOYLTRANSFERASE, MITOCHONDRIAL"/>
    <property type="match status" value="1"/>
</dbReference>